<proteinExistence type="inferred from homology"/>
<dbReference type="GO" id="GO:0004170">
    <property type="term" value="F:dUTP diphosphatase activity"/>
    <property type="evidence" value="ECO:0007669"/>
    <property type="project" value="UniProtKB-EC"/>
</dbReference>
<evidence type="ECO:0000256" key="4">
    <source>
        <dbReference type="ARBA" id="ARBA00023080"/>
    </source>
</evidence>
<dbReference type="GO" id="GO:0006226">
    <property type="term" value="P:dUMP biosynthetic process"/>
    <property type="evidence" value="ECO:0007669"/>
    <property type="project" value="InterPro"/>
</dbReference>
<dbReference type="EC" id="3.6.1.23" evidence="2"/>
<dbReference type="InterPro" id="IPR029054">
    <property type="entry name" value="dUTPase-like"/>
</dbReference>
<feature type="domain" description="dUTPase-like" evidence="5">
    <location>
        <begin position="157"/>
        <end position="243"/>
    </location>
</feature>
<protein>
    <recommendedName>
        <fullName evidence="2">dUTP diphosphatase</fullName>
        <ecNumber evidence="2">3.6.1.23</ecNumber>
    </recommendedName>
</protein>
<keyword evidence="3 6" id="KW-0378">Hydrolase</keyword>
<comment type="similarity">
    <text evidence="1">Belongs to the dUTPase family.</text>
</comment>
<evidence type="ECO:0000313" key="7">
    <source>
        <dbReference type="Proteomes" id="UP000260005"/>
    </source>
</evidence>
<dbReference type="InterPro" id="IPR033704">
    <property type="entry name" value="dUTPase_trimeric"/>
</dbReference>
<dbReference type="GO" id="GO:0000287">
    <property type="term" value="F:magnesium ion binding"/>
    <property type="evidence" value="ECO:0007669"/>
    <property type="project" value="InterPro"/>
</dbReference>
<dbReference type="Pfam" id="PF00692">
    <property type="entry name" value="dUTPase"/>
    <property type="match status" value="1"/>
</dbReference>
<accession>A0A249XXV9</accession>
<dbReference type="InterPro" id="IPR008181">
    <property type="entry name" value="dUTPase"/>
</dbReference>
<evidence type="ECO:0000256" key="1">
    <source>
        <dbReference type="ARBA" id="ARBA00006581"/>
    </source>
</evidence>
<evidence type="ECO:0000256" key="2">
    <source>
        <dbReference type="ARBA" id="ARBA00012379"/>
    </source>
</evidence>
<dbReference type="SUPFAM" id="SSF51283">
    <property type="entry name" value="dUTPase-like"/>
    <property type="match status" value="1"/>
</dbReference>
<keyword evidence="7" id="KW-1185">Reference proteome</keyword>
<dbReference type="GO" id="GO:0046081">
    <property type="term" value="P:dUTP catabolic process"/>
    <property type="evidence" value="ECO:0007669"/>
    <property type="project" value="InterPro"/>
</dbReference>
<dbReference type="InterPro" id="IPR036157">
    <property type="entry name" value="dUTPase-like_sf"/>
</dbReference>
<dbReference type="Proteomes" id="UP000260005">
    <property type="component" value="Segment"/>
</dbReference>
<sequence length="265" mass="29610">MTKVRGFEVAKGFEDKNINLPVRATARAAGYDFEASDDIAIPSVWDIKEIHKKSISSILSKDLFGFNIDLQDPDSISQVMEHLTEVESLELFSKVTDFLTKITQLLKDKGMDLEELASDPASYTELFNTLNLENQNNEILKELLSDEAISEIKTLSKQFKPVLVPTGVKAYMEPDEYLALFNRSSNPLKRFLVLTNGVGVIDGDYYSNPDNDGHIMFQFLNFGPETIYIKKGERIGQGVFSKFLLVDDDNAQGERLGGHGSTGVK</sequence>
<evidence type="ECO:0000313" key="6">
    <source>
        <dbReference type="EMBL" id="ASZ76823.1"/>
    </source>
</evidence>
<keyword evidence="4" id="KW-0546">Nucleotide metabolism</keyword>
<dbReference type="CDD" id="cd07557">
    <property type="entry name" value="trimeric_dUTPase"/>
    <property type="match status" value="1"/>
</dbReference>
<evidence type="ECO:0000259" key="5">
    <source>
        <dbReference type="Pfam" id="PF00692"/>
    </source>
</evidence>
<dbReference type="Gene3D" id="2.70.40.10">
    <property type="match status" value="1"/>
</dbReference>
<reference evidence="6 7" key="1">
    <citation type="submission" date="2017-04" db="EMBL/GenBank/DDBJ databases">
        <title>Complete Genome Sequence of Lytic Bacteriophage EF1 Infecting Enterococcus faecalis Isolates.</title>
        <authorList>
            <person name="Kim D."/>
            <person name="Kim Y.J."/>
            <person name="Han B.K."/>
            <person name="Kim H."/>
        </authorList>
    </citation>
    <scope>NUCLEOTIDE SEQUENCE [LARGE SCALE GENOMIC DNA]</scope>
</reference>
<dbReference type="PANTHER" id="PTHR11241:SF0">
    <property type="entry name" value="DEOXYURIDINE 5'-TRIPHOSPHATE NUCLEOTIDOHYDROLASE"/>
    <property type="match status" value="1"/>
</dbReference>
<evidence type="ECO:0000256" key="3">
    <source>
        <dbReference type="ARBA" id="ARBA00022801"/>
    </source>
</evidence>
<dbReference type="EMBL" id="MF001358">
    <property type="protein sequence ID" value="ASZ76823.1"/>
    <property type="molecule type" value="Genomic_DNA"/>
</dbReference>
<organism evidence="6 7">
    <name type="scientific">Enterococcus phage EF1</name>
    <dbReference type="NCBI Taxonomy" id="2025813"/>
    <lineage>
        <taxon>Viruses</taxon>
        <taxon>Duplodnaviria</taxon>
        <taxon>Heunggongvirae</taxon>
        <taxon>Uroviricota</taxon>
        <taxon>Caudoviricetes</taxon>
    </lineage>
</organism>
<name>A0A249XXV9_9CAUD</name>
<dbReference type="PANTHER" id="PTHR11241">
    <property type="entry name" value="DEOXYURIDINE 5'-TRIPHOSPHATE NUCLEOTIDOHYDROLASE"/>
    <property type="match status" value="1"/>
</dbReference>